<dbReference type="Gene3D" id="3.90.226.10">
    <property type="entry name" value="2-enoyl-CoA Hydratase, Chain A, domain 1"/>
    <property type="match status" value="1"/>
</dbReference>
<dbReference type="InterPro" id="IPR001753">
    <property type="entry name" value="Enoyl-CoA_hydra/iso"/>
</dbReference>
<evidence type="ECO:0000313" key="3">
    <source>
        <dbReference type="EMBL" id="VYU52916.1"/>
    </source>
</evidence>
<evidence type="ECO:0000256" key="1">
    <source>
        <dbReference type="ARBA" id="ARBA00005254"/>
    </source>
</evidence>
<dbReference type="RefSeq" id="WP_009297646.1">
    <property type="nucleotide sequence ID" value="NZ_CABHNX010000239.1"/>
</dbReference>
<dbReference type="Proteomes" id="UP001300871">
    <property type="component" value="Unassembled WGS sequence"/>
</dbReference>
<dbReference type="SUPFAM" id="SSF52096">
    <property type="entry name" value="ClpP/crotonase"/>
    <property type="match status" value="1"/>
</dbReference>
<reference evidence="3" key="1">
    <citation type="submission" date="2019-11" db="EMBL/GenBank/DDBJ databases">
        <authorList>
            <person name="Feng L."/>
        </authorList>
    </citation>
    <scope>NUCLEOTIDE SEQUENCE</scope>
    <source>
        <strain evidence="3">CsymbiosumLFYP84</strain>
    </source>
</reference>
<dbReference type="PANTHER" id="PTHR43802:SF1">
    <property type="entry name" value="IP11341P-RELATED"/>
    <property type="match status" value="1"/>
</dbReference>
<dbReference type="PANTHER" id="PTHR43802">
    <property type="entry name" value="ENOYL-COA HYDRATASE"/>
    <property type="match status" value="1"/>
</dbReference>
<dbReference type="GO" id="GO:0004300">
    <property type="term" value="F:enoyl-CoA hydratase activity"/>
    <property type="evidence" value="ECO:0007669"/>
    <property type="project" value="UniProtKB-EC"/>
</dbReference>
<dbReference type="EMBL" id="JAQLGM010000025">
    <property type="protein sequence ID" value="MDB2000763.1"/>
    <property type="molecule type" value="Genomic_DNA"/>
</dbReference>
<organism evidence="3">
    <name type="scientific">Clostridium symbiosum</name>
    <name type="common">Bacteroides symbiosus</name>
    <dbReference type="NCBI Taxonomy" id="1512"/>
    <lineage>
        <taxon>Bacteria</taxon>
        <taxon>Bacillati</taxon>
        <taxon>Bacillota</taxon>
        <taxon>Clostridia</taxon>
        <taxon>Lachnospirales</taxon>
        <taxon>Lachnospiraceae</taxon>
        <taxon>Otoolea</taxon>
    </lineage>
</organism>
<evidence type="ECO:0000313" key="2">
    <source>
        <dbReference type="EMBL" id="MDB2000763.1"/>
    </source>
</evidence>
<gene>
    <name evidence="3" type="primary">echA8_2</name>
    <name evidence="3" type="ORF">CSLFYP84_02587</name>
    <name evidence="2" type="ORF">PM006_11175</name>
</gene>
<comment type="similarity">
    <text evidence="1">Belongs to the enoyl-CoA hydratase/isomerase family.</text>
</comment>
<protein>
    <submittedName>
        <fullName evidence="2">Enoyl-CoA hydratase-related protein</fullName>
    </submittedName>
    <submittedName>
        <fullName evidence="3">Putative enoyl-CoA hydratase echA8</fullName>
        <ecNumber evidence="3">4.2.1.17</ecNumber>
    </submittedName>
</protein>
<sequence>MSQTDVLLYEKTGKIGRVIINRPKARNAFNQELVENLGEFIKLADQDPDTNVIVISAVGDKAFSAGFDIKESIGEPIVDVIPRRENTAMELNTWREVWKCKKPVIASVQGFCIGGGLHLAFMCDLIIASEDARFGEPEVAFSYVPDILIEPWKLPMNKARQLLYLGEYLTAEELRECGVVNKVVPFEKLEEETMKIAGRLAEMPSDTMMMLKYQVNKTYEIQGMVNAMDFAAEIFSLCRINQAQTQKEFNEIVNSQGLKAALDWKNNHNS</sequence>
<dbReference type="CDD" id="cd06558">
    <property type="entry name" value="crotonase-like"/>
    <property type="match status" value="1"/>
</dbReference>
<dbReference type="InterPro" id="IPR029045">
    <property type="entry name" value="ClpP/crotonase-like_dom_sf"/>
</dbReference>
<dbReference type="AlphaFoldDB" id="A0A6N3FM41"/>
<accession>A0A6N3FM41</accession>
<keyword evidence="3" id="KW-0456">Lyase</keyword>
<proteinExistence type="inferred from homology"/>
<reference evidence="2" key="2">
    <citation type="submission" date="2023-01" db="EMBL/GenBank/DDBJ databases">
        <title>Human gut microbiome strain richness.</title>
        <authorList>
            <person name="Chen-Liaw A."/>
        </authorList>
    </citation>
    <scope>NUCLEOTIDE SEQUENCE</scope>
    <source>
        <strain evidence="2">B1_m1001713B170214d0_201011</strain>
    </source>
</reference>
<dbReference type="Pfam" id="PF00378">
    <property type="entry name" value="ECH_1"/>
    <property type="match status" value="1"/>
</dbReference>
<name>A0A6N3FM41_CLOSY</name>
<dbReference type="EC" id="4.2.1.17" evidence="3"/>
<dbReference type="EMBL" id="CACRUA010000029">
    <property type="protein sequence ID" value="VYU52916.1"/>
    <property type="molecule type" value="Genomic_DNA"/>
</dbReference>